<dbReference type="FunCoup" id="A0A1Y2DW31">
    <property type="interactions" value="216"/>
</dbReference>
<evidence type="ECO:0000256" key="1">
    <source>
        <dbReference type="ARBA" id="ARBA00004173"/>
    </source>
</evidence>
<comment type="similarity">
    <text evidence="2">Belongs to the bacterial ribosomal protein bS6 family.</text>
</comment>
<dbReference type="GO" id="GO:0006412">
    <property type="term" value="P:translation"/>
    <property type="evidence" value="ECO:0007669"/>
    <property type="project" value="InterPro"/>
</dbReference>
<dbReference type="RefSeq" id="XP_040715130.1">
    <property type="nucleotide sequence ID" value="XM_040860496.1"/>
</dbReference>
<dbReference type="AlphaFoldDB" id="A0A1Y2DW31"/>
<comment type="function">
    <text evidence="7">Component of the mitochondrial ribosome (mitoribosome), a dedicated translation machinery responsible for the synthesis of mitochondrial genome-encoded proteins, including at least some of the essential transmembrane subunits of the mitochondrial respiratory chain. The mitoribosomes are attached to the mitochondrial inner membrane and translation products are cotranslationally integrated into the membrane.</text>
</comment>
<dbReference type="FunFam" id="3.30.70.60:FF:000007">
    <property type="entry name" value="37S ribosomal protein Mrp17"/>
    <property type="match status" value="1"/>
</dbReference>
<comment type="caution">
    <text evidence="8">The sequence shown here is derived from an EMBL/GenBank/DDBJ whole genome shotgun (WGS) entry which is preliminary data.</text>
</comment>
<keyword evidence="3 8" id="KW-0689">Ribosomal protein</keyword>
<name>A0A1Y2DW31_9PEZI</name>
<accession>A0A1Y2DW31</accession>
<dbReference type="Gene3D" id="3.30.70.60">
    <property type="match status" value="1"/>
</dbReference>
<dbReference type="EMBL" id="MCFJ01000008">
    <property type="protein sequence ID" value="ORY63473.1"/>
    <property type="molecule type" value="Genomic_DNA"/>
</dbReference>
<evidence type="ECO:0000256" key="2">
    <source>
        <dbReference type="ARBA" id="ARBA00009512"/>
    </source>
</evidence>
<dbReference type="InterPro" id="IPR035980">
    <property type="entry name" value="Ribosomal_bS6_sf"/>
</dbReference>
<keyword evidence="5" id="KW-0687">Ribonucleoprotein</keyword>
<dbReference type="SUPFAM" id="SSF54995">
    <property type="entry name" value="Ribosomal protein S6"/>
    <property type="match status" value="1"/>
</dbReference>
<gene>
    <name evidence="8" type="ORF">BCR38DRAFT_436928</name>
</gene>
<organism evidence="8 9">
    <name type="scientific">Pseudomassariella vexata</name>
    <dbReference type="NCBI Taxonomy" id="1141098"/>
    <lineage>
        <taxon>Eukaryota</taxon>
        <taxon>Fungi</taxon>
        <taxon>Dikarya</taxon>
        <taxon>Ascomycota</taxon>
        <taxon>Pezizomycotina</taxon>
        <taxon>Sordariomycetes</taxon>
        <taxon>Xylariomycetidae</taxon>
        <taxon>Amphisphaeriales</taxon>
        <taxon>Pseudomassariaceae</taxon>
        <taxon>Pseudomassariella</taxon>
    </lineage>
</organism>
<keyword evidence="4" id="KW-0496">Mitochondrion</keyword>
<evidence type="ECO:0000256" key="4">
    <source>
        <dbReference type="ARBA" id="ARBA00023128"/>
    </source>
</evidence>
<dbReference type="Pfam" id="PF01250">
    <property type="entry name" value="Ribosomal_S6"/>
    <property type="match status" value="1"/>
</dbReference>
<evidence type="ECO:0000256" key="3">
    <source>
        <dbReference type="ARBA" id="ARBA00022980"/>
    </source>
</evidence>
<comment type="subcellular location">
    <subcellularLocation>
        <location evidence="1">Mitochondrion</location>
    </subcellularLocation>
</comment>
<sequence>MLYELIGIVRPGKITEVKEIVQAAGSLILRQRGVIRGIANWGVFSLPKAISIHQRRHQTGHYFCLRYDASVKTQEEVKQVLAKDPRIIRHTNVKLGDGKLETMSKFGGVDWR</sequence>
<dbReference type="GO" id="GO:0070181">
    <property type="term" value="F:small ribosomal subunit rRNA binding"/>
    <property type="evidence" value="ECO:0007669"/>
    <property type="project" value="TreeGrafter"/>
</dbReference>
<dbReference type="OrthoDB" id="10259681at2759"/>
<dbReference type="InterPro" id="IPR014717">
    <property type="entry name" value="Transl_elong_EF1B/ribsomal_bS6"/>
</dbReference>
<dbReference type="CDD" id="cd15465">
    <property type="entry name" value="bS6_mito"/>
    <property type="match status" value="1"/>
</dbReference>
<reference evidence="8 9" key="1">
    <citation type="submission" date="2016-07" db="EMBL/GenBank/DDBJ databases">
        <title>Pervasive Adenine N6-methylation of Active Genes in Fungi.</title>
        <authorList>
            <consortium name="DOE Joint Genome Institute"/>
            <person name="Mondo S.J."/>
            <person name="Dannebaum R.O."/>
            <person name="Kuo R.C."/>
            <person name="Labutti K."/>
            <person name="Haridas S."/>
            <person name="Kuo A."/>
            <person name="Salamov A."/>
            <person name="Ahrendt S.R."/>
            <person name="Lipzen A."/>
            <person name="Sullivan W."/>
            <person name="Andreopoulos W.B."/>
            <person name="Clum A."/>
            <person name="Lindquist E."/>
            <person name="Daum C."/>
            <person name="Ramamoorthy G.K."/>
            <person name="Gryganskyi A."/>
            <person name="Culley D."/>
            <person name="Magnuson J.K."/>
            <person name="James T.Y."/>
            <person name="O'Malley M.A."/>
            <person name="Stajich J.E."/>
            <person name="Spatafora J.W."/>
            <person name="Visel A."/>
            <person name="Grigoriev I.V."/>
        </authorList>
    </citation>
    <scope>NUCLEOTIDE SEQUENCE [LARGE SCALE GENOMIC DNA]</scope>
    <source>
        <strain evidence="8 9">CBS 129021</strain>
    </source>
</reference>
<dbReference type="PANTHER" id="PTHR21011">
    <property type="entry name" value="MITOCHONDRIAL 28S RIBOSOMAL PROTEIN S6"/>
    <property type="match status" value="1"/>
</dbReference>
<dbReference type="STRING" id="1141098.A0A1Y2DW31"/>
<dbReference type="GO" id="GO:0003735">
    <property type="term" value="F:structural constituent of ribosome"/>
    <property type="evidence" value="ECO:0007669"/>
    <property type="project" value="InterPro"/>
</dbReference>
<evidence type="ECO:0000313" key="9">
    <source>
        <dbReference type="Proteomes" id="UP000193689"/>
    </source>
</evidence>
<protein>
    <recommendedName>
        <fullName evidence="6">Small ribosomal subunit protein bS6m</fullName>
    </recommendedName>
</protein>
<evidence type="ECO:0000256" key="5">
    <source>
        <dbReference type="ARBA" id="ARBA00023274"/>
    </source>
</evidence>
<evidence type="ECO:0000313" key="8">
    <source>
        <dbReference type="EMBL" id="ORY63473.1"/>
    </source>
</evidence>
<dbReference type="PANTHER" id="PTHR21011:SF1">
    <property type="entry name" value="SMALL RIBOSOMAL SUBUNIT PROTEIN BS6M"/>
    <property type="match status" value="1"/>
</dbReference>
<evidence type="ECO:0000256" key="6">
    <source>
        <dbReference type="ARBA" id="ARBA00035170"/>
    </source>
</evidence>
<dbReference type="Proteomes" id="UP000193689">
    <property type="component" value="Unassembled WGS sequence"/>
</dbReference>
<dbReference type="InterPro" id="IPR000529">
    <property type="entry name" value="Ribosomal_bS6"/>
</dbReference>
<keyword evidence="9" id="KW-1185">Reference proteome</keyword>
<dbReference type="GO" id="GO:0005763">
    <property type="term" value="C:mitochondrial small ribosomal subunit"/>
    <property type="evidence" value="ECO:0007669"/>
    <property type="project" value="TreeGrafter"/>
</dbReference>
<dbReference type="GeneID" id="63776708"/>
<dbReference type="NCBIfam" id="TIGR00166">
    <property type="entry name" value="S6"/>
    <property type="match status" value="1"/>
</dbReference>
<proteinExistence type="inferred from homology"/>
<dbReference type="InParanoid" id="A0A1Y2DW31"/>
<evidence type="ECO:0000256" key="7">
    <source>
        <dbReference type="ARBA" id="ARBA00037226"/>
    </source>
</evidence>